<reference evidence="5 6" key="1">
    <citation type="journal article" date="2024" name="Fungal Genet. Biol.">
        <title>The porcine skin microbiome exhibits broad fungal antagonism.</title>
        <authorList>
            <person name="De La Cruz K.F."/>
            <person name="Townsend E.C."/>
            <person name="Alex Cheong J.Z."/>
            <person name="Salamzade R."/>
            <person name="Liu A."/>
            <person name="Sandstrom S."/>
            <person name="Davila E."/>
            <person name="Huang L."/>
            <person name="Xu K.H."/>
            <person name="Wu S.Y."/>
            <person name="Meudt J.J."/>
            <person name="Shanmuganayagam D."/>
            <person name="Gibson A.L.F."/>
            <person name="Kalan L.R."/>
        </authorList>
    </citation>
    <scope>NUCLEOTIDE SEQUENCE [LARGE SCALE GENOMIC DNA]</scope>
    <source>
        <strain evidence="5 6">LK2569</strain>
    </source>
</reference>
<evidence type="ECO:0000256" key="3">
    <source>
        <dbReference type="ARBA" id="ARBA00022729"/>
    </source>
</evidence>
<name>A0ABV3UWE4_9CORY</name>
<evidence type="ECO:0000256" key="1">
    <source>
        <dbReference type="ARBA" id="ARBA00008520"/>
    </source>
</evidence>
<keyword evidence="3" id="KW-0732">Signal</keyword>
<evidence type="ECO:0000313" key="6">
    <source>
        <dbReference type="Proteomes" id="UP001558353"/>
    </source>
</evidence>
<evidence type="ECO:0000256" key="4">
    <source>
        <dbReference type="SAM" id="MobiDB-lite"/>
    </source>
</evidence>
<dbReference type="RefSeq" id="WP_368522371.1">
    <property type="nucleotide sequence ID" value="NZ_JAYWMA010000005.1"/>
</dbReference>
<dbReference type="PANTHER" id="PTHR43649:SF34">
    <property type="entry name" value="ABC TRANSPORTER PERIPLASMIC-BINDING PROTEIN YCJN-RELATED"/>
    <property type="match status" value="1"/>
</dbReference>
<dbReference type="PANTHER" id="PTHR43649">
    <property type="entry name" value="ARABINOSE-BINDING PROTEIN-RELATED"/>
    <property type="match status" value="1"/>
</dbReference>
<dbReference type="InterPro" id="IPR050490">
    <property type="entry name" value="Bact_solute-bd_prot1"/>
</dbReference>
<proteinExistence type="inferred from homology"/>
<comment type="caution">
    <text evidence="5">The sequence shown here is derived from an EMBL/GenBank/DDBJ whole genome shotgun (WGS) entry which is preliminary data.</text>
</comment>
<dbReference type="EMBL" id="JAYWMA010000005">
    <property type="protein sequence ID" value="MEX3528621.1"/>
    <property type="molecule type" value="Genomic_DNA"/>
</dbReference>
<evidence type="ECO:0000313" key="5">
    <source>
        <dbReference type="EMBL" id="MEX3528621.1"/>
    </source>
</evidence>
<keyword evidence="6" id="KW-1185">Reference proteome</keyword>
<dbReference type="SUPFAM" id="SSF53850">
    <property type="entry name" value="Periplasmic binding protein-like II"/>
    <property type="match status" value="1"/>
</dbReference>
<comment type="similarity">
    <text evidence="1">Belongs to the bacterial solute-binding protein 1 family.</text>
</comment>
<protein>
    <submittedName>
        <fullName evidence="5">Extracellular solute-binding protein</fullName>
    </submittedName>
</protein>
<dbReference type="Gene3D" id="3.40.190.10">
    <property type="entry name" value="Periplasmic binding protein-like II"/>
    <property type="match status" value="2"/>
</dbReference>
<sequence length="498" mass="53981">MRASQGRSPTGDHRRWGRRLHGRPHEPEATADVARPRRKAHWKRKSAALLAALTVASPMLAACGTDEGGPTVLRFMGPADGVDQYTAAAQKCSDQADGRYTIEYDVSAKQTDDQRLQLARRIVGGDDSFDIMGLDVTWTAEFAEAGWAVEFPEDVAKRVEDGTLSGPMETATWDDKVYGAPLNTNTQLMWYRKSLMPQGPDGQPAPPRTWEEIAAHGGTLADEGKPSYIGVQAAQYEGVVVWFNSMLEAAGGSIVDESGREATIDEGDAAQRALEAMKAVATAKGADPSTSQLDENMARLAFDRGDAFMQVNYPFVYAGLKEKAEGGDARAKEAFDDLGWAVYPGMEADEPSKATIGGLNIAVPSTSKNQDLAFEAIECLRNEENQLHNALTGGLPPTLTKLYTEATDEFIEEYPFYREIFESLNTLDPADLGPEEQSLLPDERTVSVAVRPASPAYQSVSILLASRLSPPGEIDPESLVPELADEIDRAIKSEGLVP</sequence>
<gene>
    <name evidence="5" type="ORF">VVR64_06010</name>
</gene>
<accession>A0ABV3UWE4</accession>
<dbReference type="InterPro" id="IPR006059">
    <property type="entry name" value="SBP"/>
</dbReference>
<keyword evidence="2" id="KW-0813">Transport</keyword>
<organism evidence="5 6">
    <name type="scientific">Corynebacterium xerosis</name>
    <dbReference type="NCBI Taxonomy" id="1725"/>
    <lineage>
        <taxon>Bacteria</taxon>
        <taxon>Bacillati</taxon>
        <taxon>Actinomycetota</taxon>
        <taxon>Actinomycetes</taxon>
        <taxon>Mycobacteriales</taxon>
        <taxon>Corynebacteriaceae</taxon>
        <taxon>Corynebacterium</taxon>
    </lineage>
</organism>
<evidence type="ECO:0000256" key="2">
    <source>
        <dbReference type="ARBA" id="ARBA00022448"/>
    </source>
</evidence>
<dbReference type="Proteomes" id="UP001558353">
    <property type="component" value="Unassembled WGS sequence"/>
</dbReference>
<dbReference type="Pfam" id="PF01547">
    <property type="entry name" value="SBP_bac_1"/>
    <property type="match status" value="1"/>
</dbReference>
<feature type="region of interest" description="Disordered" evidence="4">
    <location>
        <begin position="1"/>
        <end position="38"/>
    </location>
</feature>